<dbReference type="Proteomes" id="UP000179642">
    <property type="component" value="Unassembled WGS sequence"/>
</dbReference>
<dbReference type="RefSeq" id="WP_071385808.1">
    <property type="nucleotide sequence ID" value="NZ_MLYO01000082.1"/>
</dbReference>
<name>A0A1S2PDE8_9ACTN</name>
<feature type="chain" id="PRO_5010295145" evidence="1">
    <location>
        <begin position="31"/>
        <end position="60"/>
    </location>
</feature>
<accession>A0A1S2PDE8</accession>
<sequence>MNAIRRAIAAIASAAFLALGCVTSATPAQAQVLGTSAPSDGPLDDVESDVTSLIGAPLSL</sequence>
<protein>
    <submittedName>
        <fullName evidence="2">Uncharacterized protein</fullName>
    </submittedName>
</protein>
<proteinExistence type="predicted"/>
<evidence type="ECO:0000313" key="3">
    <source>
        <dbReference type="Proteomes" id="UP000179642"/>
    </source>
</evidence>
<dbReference type="EMBL" id="MLYO01000082">
    <property type="protein sequence ID" value="OIJ91869.1"/>
    <property type="molecule type" value="Genomic_DNA"/>
</dbReference>
<feature type="signal peptide" evidence="1">
    <location>
        <begin position="1"/>
        <end position="30"/>
    </location>
</feature>
<keyword evidence="3" id="KW-1185">Reference proteome</keyword>
<comment type="caution">
    <text evidence="2">The sequence shown here is derived from an EMBL/GenBank/DDBJ whole genome shotgun (WGS) entry which is preliminary data.</text>
</comment>
<dbReference type="PROSITE" id="PS51257">
    <property type="entry name" value="PROKAR_LIPOPROTEIN"/>
    <property type="match status" value="1"/>
</dbReference>
<gene>
    <name evidence="2" type="ORF">BIV23_39445</name>
</gene>
<keyword evidence="1" id="KW-0732">Signal</keyword>
<reference evidence="2 3" key="1">
    <citation type="submission" date="2016-10" db="EMBL/GenBank/DDBJ databases">
        <title>Genome sequence of Streptomyces sp. MUSC 1.</title>
        <authorList>
            <person name="Lee L.-H."/>
            <person name="Ser H.-L."/>
            <person name="Law J.W.-F."/>
        </authorList>
    </citation>
    <scope>NUCLEOTIDE SEQUENCE [LARGE SCALE GENOMIC DNA]</scope>
    <source>
        <strain evidence="2 3">MUSC 1</strain>
    </source>
</reference>
<dbReference type="AlphaFoldDB" id="A0A1S2PDE8"/>
<organism evidence="2 3">
    <name type="scientific">Streptomyces monashensis</name>
    <dbReference type="NCBI Taxonomy" id="1678012"/>
    <lineage>
        <taxon>Bacteria</taxon>
        <taxon>Bacillati</taxon>
        <taxon>Actinomycetota</taxon>
        <taxon>Actinomycetes</taxon>
        <taxon>Kitasatosporales</taxon>
        <taxon>Streptomycetaceae</taxon>
        <taxon>Streptomyces</taxon>
    </lineage>
</organism>
<evidence type="ECO:0000256" key="1">
    <source>
        <dbReference type="SAM" id="SignalP"/>
    </source>
</evidence>
<evidence type="ECO:0000313" key="2">
    <source>
        <dbReference type="EMBL" id="OIJ91869.1"/>
    </source>
</evidence>